<dbReference type="Proteomes" id="UP000186868">
    <property type="component" value="Unassembled WGS sequence"/>
</dbReference>
<comment type="caution">
    <text evidence="1">The sequence shown here is derived from an EMBL/GenBank/DDBJ whole genome shotgun (WGS) entry which is preliminary data.</text>
</comment>
<organism evidence="1 2">
    <name type="scientific">Hydrococcus rivularis NIES-593</name>
    <dbReference type="NCBI Taxonomy" id="1921803"/>
    <lineage>
        <taxon>Bacteria</taxon>
        <taxon>Bacillati</taxon>
        <taxon>Cyanobacteriota</taxon>
        <taxon>Cyanophyceae</taxon>
        <taxon>Pleurocapsales</taxon>
        <taxon>Hydrococcaceae</taxon>
        <taxon>Hydrococcus</taxon>
    </lineage>
</organism>
<evidence type="ECO:0000313" key="2">
    <source>
        <dbReference type="Proteomes" id="UP000186868"/>
    </source>
</evidence>
<proteinExistence type="predicted"/>
<gene>
    <name evidence="1" type="ORF">NIES593_19935</name>
</gene>
<protein>
    <recommendedName>
        <fullName evidence="3">Sulfotransferase family protein</fullName>
    </recommendedName>
</protein>
<keyword evidence="2" id="KW-1185">Reference proteome</keyword>
<dbReference type="SUPFAM" id="SSF52540">
    <property type="entry name" value="P-loop containing nucleoside triphosphate hydrolases"/>
    <property type="match status" value="1"/>
</dbReference>
<dbReference type="RefSeq" id="WP_073601251.1">
    <property type="nucleotide sequence ID" value="NZ_MRCB01000034.1"/>
</dbReference>
<dbReference type="STRING" id="1921803.NIES593_19935"/>
<dbReference type="AlphaFoldDB" id="A0A1U7H9A4"/>
<name>A0A1U7H9A4_9CYAN</name>
<evidence type="ECO:0000313" key="1">
    <source>
        <dbReference type="EMBL" id="OKH20160.1"/>
    </source>
</evidence>
<dbReference type="OrthoDB" id="9816424at2"/>
<dbReference type="EMBL" id="MRCB01000034">
    <property type="protein sequence ID" value="OKH20160.1"/>
    <property type="molecule type" value="Genomic_DNA"/>
</dbReference>
<evidence type="ECO:0008006" key="3">
    <source>
        <dbReference type="Google" id="ProtNLM"/>
    </source>
</evidence>
<accession>A0A1U7H9A4</accession>
<reference evidence="1 2" key="1">
    <citation type="submission" date="2016-11" db="EMBL/GenBank/DDBJ databases">
        <title>Draft Genome Sequences of Nine Cyanobacterial Strains from Diverse Habitats.</title>
        <authorList>
            <person name="Zhu T."/>
            <person name="Hou S."/>
            <person name="Lu X."/>
            <person name="Hess W.R."/>
        </authorList>
    </citation>
    <scope>NUCLEOTIDE SEQUENCE [LARGE SCALE GENOMIC DNA]</scope>
    <source>
        <strain evidence="1 2">NIES-593</strain>
    </source>
</reference>
<dbReference type="Pfam" id="PF13469">
    <property type="entry name" value="Sulfotransfer_3"/>
    <property type="match status" value="1"/>
</dbReference>
<sequence length="271" mass="31616">MRNVVILGSGRSGTSMVAGTLSQAGYFMGENFWPTRDANPKGFFEDVEINEINEDILEPLIPKRLHIPAIKIRRLRLHIPERAFFRNRPLKWHRWLACVPVKAEIPSSSQIIERIQKITQKEPYCLKDPRFSYTLPVWKPYLKDTAFICVFRDPASTVLSILKECSSVDHLSHEITGIRLSWQQALEMWTLMYEHILEKHCRQGEWLFIHYEQAVSPEGLNRLETFTGASVDRSFPNPNIRRSFSDKPVPKKTMKIYQKLCELANYEIDLK</sequence>
<dbReference type="InterPro" id="IPR027417">
    <property type="entry name" value="P-loop_NTPase"/>
</dbReference>
<dbReference type="Gene3D" id="3.40.50.300">
    <property type="entry name" value="P-loop containing nucleotide triphosphate hydrolases"/>
    <property type="match status" value="1"/>
</dbReference>